<accession>F4KNV1</accession>
<gene>
    <name evidence="3" type="ordered locus">Poras_0556</name>
</gene>
<dbReference type="SUPFAM" id="SSF52058">
    <property type="entry name" value="L domain-like"/>
    <property type="match status" value="1"/>
</dbReference>
<dbReference type="HOGENOM" id="CLU_577281_0_0_10"/>
<dbReference type="PANTHER" id="PTHR47566">
    <property type="match status" value="1"/>
</dbReference>
<reference evidence="4" key="1">
    <citation type="submission" date="2011-04" db="EMBL/GenBank/DDBJ databases">
        <title>The complete genome of Porphyromonas asaccharolytica DSM 20707.</title>
        <authorList>
            <person name="Lucas S."/>
            <person name="Han J."/>
            <person name="Lapidus A."/>
            <person name="Bruce D."/>
            <person name="Goodwin L."/>
            <person name="Pitluck S."/>
            <person name="Peters L."/>
            <person name="Kyrpides N."/>
            <person name="Mavromatis K."/>
            <person name="Ivanova N."/>
            <person name="Ovchinnikova G."/>
            <person name="Pagani I."/>
            <person name="Lu M."/>
            <person name="Detter J.C."/>
            <person name="Tapia R."/>
            <person name="Han C."/>
            <person name="Land M."/>
            <person name="Hauser L."/>
            <person name="Markowitz V."/>
            <person name="Cheng J.-F."/>
            <person name="Hugenholtz P."/>
            <person name="Woyke T."/>
            <person name="Wu D."/>
            <person name="Gronow S."/>
            <person name="Wellnitz S."/>
            <person name="Brambilla E."/>
            <person name="Klenk H.-P."/>
            <person name="Eisen J.A."/>
        </authorList>
    </citation>
    <scope>NUCLEOTIDE SEQUENCE [LARGE SCALE GENOMIC DNA]</scope>
    <source>
        <strain evidence="4">ATCC 25260 / DSM 20707 / VPI 4198</strain>
    </source>
</reference>
<dbReference type="InterPro" id="IPR052574">
    <property type="entry name" value="CDIRP"/>
</dbReference>
<dbReference type="OrthoDB" id="1014608at2"/>
<dbReference type="Gene3D" id="3.80.10.10">
    <property type="entry name" value="Ribonuclease Inhibitor"/>
    <property type="match status" value="1"/>
</dbReference>
<dbReference type="InterPro" id="IPR032675">
    <property type="entry name" value="LRR_dom_sf"/>
</dbReference>
<name>F4KNV1_PORAD</name>
<keyword evidence="4" id="KW-1185">Reference proteome</keyword>
<evidence type="ECO:0000313" key="4">
    <source>
        <dbReference type="Proteomes" id="UP000006545"/>
    </source>
</evidence>
<organism evidence="3 4">
    <name type="scientific">Porphyromonas asaccharolytica (strain ATCC 25260 / DSM 20707 / BCRC 10618 / CCUG 7834 / JCM 6326 / LMG 13178 / VPI 4198 / B440)</name>
    <name type="common">Bacteroides asaccharolyticus</name>
    <dbReference type="NCBI Taxonomy" id="879243"/>
    <lineage>
        <taxon>Bacteria</taxon>
        <taxon>Pseudomonadati</taxon>
        <taxon>Bacteroidota</taxon>
        <taxon>Bacteroidia</taxon>
        <taxon>Bacteroidales</taxon>
        <taxon>Porphyromonadaceae</taxon>
        <taxon>Porphyromonas</taxon>
    </lineage>
</organism>
<evidence type="ECO:0000313" key="3">
    <source>
        <dbReference type="EMBL" id="AEE12509.1"/>
    </source>
</evidence>
<dbReference type="Proteomes" id="UP000006545">
    <property type="component" value="Chromosome"/>
</dbReference>
<dbReference type="PANTHER" id="PTHR47566:SF1">
    <property type="entry name" value="PROTEIN NUD1"/>
    <property type="match status" value="1"/>
</dbReference>
<protein>
    <recommendedName>
        <fullName evidence="5">Secretion system C-terminal sorting domain-containing protein</fullName>
    </recommendedName>
</protein>
<evidence type="ECO:0008006" key="5">
    <source>
        <dbReference type="Google" id="ProtNLM"/>
    </source>
</evidence>
<dbReference type="eggNOG" id="COG4886">
    <property type="taxonomic scope" value="Bacteria"/>
</dbReference>
<evidence type="ECO:0000256" key="2">
    <source>
        <dbReference type="ARBA" id="ARBA00022737"/>
    </source>
</evidence>
<evidence type="ECO:0000256" key="1">
    <source>
        <dbReference type="ARBA" id="ARBA00022614"/>
    </source>
</evidence>
<dbReference type="STRING" id="879243.Poras_0556"/>
<dbReference type="NCBIfam" id="TIGR04183">
    <property type="entry name" value="Por_Secre_tail"/>
    <property type="match status" value="1"/>
</dbReference>
<dbReference type="KEGG" id="pah:Poras_0556"/>
<keyword evidence="1" id="KW-0433">Leucine-rich repeat</keyword>
<proteinExistence type="predicted"/>
<dbReference type="InterPro" id="IPR026444">
    <property type="entry name" value="Secre_tail"/>
</dbReference>
<dbReference type="AlphaFoldDB" id="F4KNV1"/>
<sequence length="473" mass="52076">MTTSWLLLLTLCVSTPQLRAQEDNLLLSIQIQSAQNARQVLRLAGVSNKLWIDFGDGSGKQQFAVPDEVPDDLNQLKEIPFTVRQANPTIKVYGAGIRAFGFFRTGSILDLQLVKTSDLQVLALDNTHLASLDLSGCPSLEVLQCFGNFELTQLDLSHCPKLKELQVQYTGLKSIDLTPCKELEVFLAFKSLLEEVHLGSHPKLWYFKADEAHIRSLDLSGCPALQLLHMNTNSLSSLTLRGNIALSDMQLGENKQLARADWSEAPALRSLYLDQTAVAQLDLRSLHHLEILQAQQSQLEMVKVSDQAHFSKMMLWGNNLSACALDTLYATLAPLPAGDQDTIYLRATADFTNPGLETSRTDIAKNKGYLLLDIMSLEELVGDATGCPGSNVGMEYIPRITEQCLIAIDGQRRYRINTALGVSSITIYDAQGQLLLQQLASTTELDLSRLPAGQYIVLATALTGQTYGQTLIL</sequence>
<dbReference type="EMBL" id="CP002689">
    <property type="protein sequence ID" value="AEE12509.1"/>
    <property type="molecule type" value="Genomic_DNA"/>
</dbReference>
<keyword evidence="2" id="KW-0677">Repeat</keyword>
<dbReference type="GO" id="GO:0035591">
    <property type="term" value="F:signaling adaptor activity"/>
    <property type="evidence" value="ECO:0007669"/>
    <property type="project" value="TreeGrafter"/>
</dbReference>